<gene>
    <name evidence="1" type="ORF">MKK02DRAFT_40950</name>
</gene>
<proteinExistence type="predicted"/>
<dbReference type="AlphaFoldDB" id="A0AA38H4T2"/>
<evidence type="ECO:0000313" key="1">
    <source>
        <dbReference type="EMBL" id="KAI9632644.1"/>
    </source>
</evidence>
<dbReference type="InterPro" id="IPR047142">
    <property type="entry name" value="OryJ/VirC-like"/>
</dbReference>
<dbReference type="GeneID" id="77730551"/>
<comment type="caution">
    <text evidence="1">The sequence shown here is derived from an EMBL/GenBank/DDBJ whole genome shotgun (WGS) entry which is preliminary data.</text>
</comment>
<evidence type="ECO:0000313" key="2">
    <source>
        <dbReference type="Proteomes" id="UP001164286"/>
    </source>
</evidence>
<accession>A0AA38H4T2</accession>
<dbReference type="RefSeq" id="XP_052942421.1">
    <property type="nucleotide sequence ID" value="XM_053091346.1"/>
</dbReference>
<dbReference type="Gene3D" id="2.60.120.10">
    <property type="entry name" value="Jelly Rolls"/>
    <property type="match status" value="1"/>
</dbReference>
<name>A0AA38H4T2_9TREE</name>
<dbReference type="Proteomes" id="UP001164286">
    <property type="component" value="Unassembled WGS sequence"/>
</dbReference>
<dbReference type="SUPFAM" id="SSF51182">
    <property type="entry name" value="RmlC-like cupins"/>
    <property type="match status" value="1"/>
</dbReference>
<dbReference type="EMBL" id="JAKWFO010000014">
    <property type="protein sequence ID" value="KAI9632644.1"/>
    <property type="molecule type" value="Genomic_DNA"/>
</dbReference>
<reference evidence="1" key="1">
    <citation type="journal article" date="2022" name="G3 (Bethesda)">
        <title>High quality genome of the basidiomycete yeast Dioszegia hungarica PDD-24b-2 isolated from cloud water.</title>
        <authorList>
            <person name="Jarrige D."/>
            <person name="Haridas S."/>
            <person name="Bleykasten-Grosshans C."/>
            <person name="Joly M."/>
            <person name="Nadalig T."/>
            <person name="Sancelme M."/>
            <person name="Vuilleumier S."/>
            <person name="Grigoriev I.V."/>
            <person name="Amato P."/>
            <person name="Bringel F."/>
        </authorList>
    </citation>
    <scope>NUCLEOTIDE SEQUENCE</scope>
    <source>
        <strain evidence="1">PDD-24b-2</strain>
    </source>
</reference>
<organism evidence="1 2">
    <name type="scientific">Dioszegia hungarica</name>
    <dbReference type="NCBI Taxonomy" id="4972"/>
    <lineage>
        <taxon>Eukaryota</taxon>
        <taxon>Fungi</taxon>
        <taxon>Dikarya</taxon>
        <taxon>Basidiomycota</taxon>
        <taxon>Agaricomycotina</taxon>
        <taxon>Tremellomycetes</taxon>
        <taxon>Tremellales</taxon>
        <taxon>Bulleribasidiaceae</taxon>
        <taxon>Dioszegia</taxon>
    </lineage>
</organism>
<keyword evidence="2" id="KW-1185">Reference proteome</keyword>
<protein>
    <submittedName>
        <fullName evidence="1">Uncharacterized protein</fullName>
    </submittedName>
</protein>
<dbReference type="PANTHER" id="PTHR36156:SF2">
    <property type="entry name" value="CUPIN TYPE-2 DOMAIN-CONTAINING PROTEIN"/>
    <property type="match status" value="1"/>
</dbReference>
<sequence>MSLAAPLRIIHTNSARDGSPIIKEDNVELDRMGNMAWKPAFVQPTLVGDPSKVLDGADRGTDTPMSWICSTGVTCAWTDLDPGFGTEGPSKHLFYVGATDMTTVSKGQLTVIFKDDTRKILHPGDIFVNAAGIFRYENNGTETVRLVVFSTPSDTVKIDGKELEQVTGVRRFF</sequence>
<dbReference type="InterPro" id="IPR011051">
    <property type="entry name" value="RmlC_Cupin_sf"/>
</dbReference>
<dbReference type="InterPro" id="IPR014710">
    <property type="entry name" value="RmlC-like_jellyroll"/>
</dbReference>
<dbReference type="PANTHER" id="PTHR36156">
    <property type="entry name" value="SLR2101 PROTEIN"/>
    <property type="match status" value="1"/>
</dbReference>